<dbReference type="Gene3D" id="2.130.10.10">
    <property type="entry name" value="YVTN repeat-like/Quinoprotein amine dehydrogenase"/>
    <property type="match status" value="1"/>
</dbReference>
<comment type="caution">
    <text evidence="2">The sequence shown here is derived from an EMBL/GenBank/DDBJ whole genome shotgun (WGS) entry which is preliminary data.</text>
</comment>
<feature type="signal peptide" evidence="1">
    <location>
        <begin position="1"/>
        <end position="22"/>
    </location>
</feature>
<sequence length="259" mass="28545">MLKPSAIAALVLAGCACHAAHAAIPVYGFVVKNTYPHDPQAFTQGLFFRDGQLFETTGIAGRSMLRRLDLKTGKVLQKADLPPEVFGEGSTAFGEHILGLTWRSKTGYVFDARTFALKGRFPYEGEGWGLASDARHLYMSDGSAQIRVLDPKTLKEVRRVQVTAEGKPIDSLNELEIVDGELYANVWGTDIIARIDPLSGKVVGWIDLTNLLPPNKRGTASVDAVLNGIAYDAKRRKLYVTGKLWPKLFEIELVRFQGR</sequence>
<dbReference type="InterPro" id="IPR011044">
    <property type="entry name" value="Quino_amine_DH_bsu"/>
</dbReference>
<gene>
    <name evidence="2" type="ORF">ACFPN5_09315</name>
</gene>
<evidence type="ECO:0000313" key="3">
    <source>
        <dbReference type="Proteomes" id="UP001596050"/>
    </source>
</evidence>
<dbReference type="Pfam" id="PF05096">
    <property type="entry name" value="Glu_cyclase_2"/>
    <property type="match status" value="1"/>
</dbReference>
<evidence type="ECO:0000256" key="1">
    <source>
        <dbReference type="SAM" id="SignalP"/>
    </source>
</evidence>
<accession>A0ABW0L588</accession>
<protein>
    <submittedName>
        <fullName evidence="2">Glutaminyl-peptide cyclotransferase</fullName>
    </submittedName>
</protein>
<dbReference type="InterPro" id="IPR015943">
    <property type="entry name" value="WD40/YVTN_repeat-like_dom_sf"/>
</dbReference>
<reference evidence="3" key="1">
    <citation type="journal article" date="2019" name="Int. J. Syst. Evol. Microbiol.">
        <title>The Global Catalogue of Microorganisms (GCM) 10K type strain sequencing project: providing services to taxonomists for standard genome sequencing and annotation.</title>
        <authorList>
            <consortium name="The Broad Institute Genomics Platform"/>
            <consortium name="The Broad Institute Genome Sequencing Center for Infectious Disease"/>
            <person name="Wu L."/>
            <person name="Ma J."/>
        </authorList>
    </citation>
    <scope>NUCLEOTIDE SEQUENCE [LARGE SCALE GENOMIC DNA]</scope>
    <source>
        <strain evidence="3">KACC 12649</strain>
    </source>
</reference>
<name>A0ABW0L588_9BURK</name>
<dbReference type="RefSeq" id="WP_379782416.1">
    <property type="nucleotide sequence ID" value="NZ_JBHSMU010000009.1"/>
</dbReference>
<proteinExistence type="predicted"/>
<keyword evidence="1" id="KW-0732">Signal</keyword>
<dbReference type="EMBL" id="JBHSMU010000009">
    <property type="protein sequence ID" value="MFC5460007.1"/>
    <property type="molecule type" value="Genomic_DNA"/>
</dbReference>
<dbReference type="PANTHER" id="PTHR31270">
    <property type="entry name" value="GLUTAMINYL-PEPTIDE CYCLOTRANSFERASE"/>
    <property type="match status" value="1"/>
</dbReference>
<dbReference type="PROSITE" id="PS51257">
    <property type="entry name" value="PROKAR_LIPOPROTEIN"/>
    <property type="match status" value="1"/>
</dbReference>
<evidence type="ECO:0000313" key="2">
    <source>
        <dbReference type="EMBL" id="MFC5460007.1"/>
    </source>
</evidence>
<organism evidence="2 3">
    <name type="scientific">Massilia niabensis</name>
    <dbReference type="NCBI Taxonomy" id="544910"/>
    <lineage>
        <taxon>Bacteria</taxon>
        <taxon>Pseudomonadati</taxon>
        <taxon>Pseudomonadota</taxon>
        <taxon>Betaproteobacteria</taxon>
        <taxon>Burkholderiales</taxon>
        <taxon>Oxalobacteraceae</taxon>
        <taxon>Telluria group</taxon>
        <taxon>Massilia</taxon>
    </lineage>
</organism>
<dbReference type="InterPro" id="IPR007788">
    <property type="entry name" value="QCT"/>
</dbReference>
<dbReference type="SUPFAM" id="SSF50969">
    <property type="entry name" value="YVTN repeat-like/Quinoprotein amine dehydrogenase"/>
    <property type="match status" value="1"/>
</dbReference>
<dbReference type="PANTHER" id="PTHR31270:SF1">
    <property type="entry name" value="GLUTAMINYL-PEPTIDE CYCLOTRANSFERASE"/>
    <property type="match status" value="1"/>
</dbReference>
<dbReference type="Proteomes" id="UP001596050">
    <property type="component" value="Unassembled WGS sequence"/>
</dbReference>
<feature type="chain" id="PRO_5045496344" evidence="1">
    <location>
        <begin position="23"/>
        <end position="259"/>
    </location>
</feature>
<keyword evidence="3" id="KW-1185">Reference proteome</keyword>